<dbReference type="PANTHER" id="PTHR35564">
    <property type="match status" value="1"/>
</dbReference>
<dbReference type="EMBL" id="BJXU01000032">
    <property type="protein sequence ID" value="GEN22979.1"/>
    <property type="molecule type" value="Genomic_DNA"/>
</dbReference>
<dbReference type="PANTHER" id="PTHR35564:SF3">
    <property type="entry name" value="TYPE VI SECRETION SYSTEM BASEPLATE SUBUNIT TSSG"/>
    <property type="match status" value="1"/>
</dbReference>
<organism evidence="2 3">
    <name type="scientific">Halomonas cupida</name>
    <dbReference type="NCBI Taxonomy" id="44933"/>
    <lineage>
        <taxon>Bacteria</taxon>
        <taxon>Pseudomonadati</taxon>
        <taxon>Pseudomonadota</taxon>
        <taxon>Gammaproteobacteria</taxon>
        <taxon>Oceanospirillales</taxon>
        <taxon>Halomonadaceae</taxon>
        <taxon>Halomonas</taxon>
    </lineage>
</organism>
<dbReference type="Proteomes" id="UP000321726">
    <property type="component" value="Unassembled WGS sequence"/>
</dbReference>
<gene>
    <name evidence="1" type="ORF">HCU01_09280</name>
    <name evidence="2" type="ORF">SAMN05660971_01481</name>
</gene>
<dbReference type="OrthoDB" id="1523296at2"/>
<dbReference type="RefSeq" id="WP_073434382.1">
    <property type="nucleotide sequence ID" value="NZ_BJXU01000032.1"/>
</dbReference>
<evidence type="ECO:0000313" key="3">
    <source>
        <dbReference type="Proteomes" id="UP000184123"/>
    </source>
</evidence>
<dbReference type="EMBL" id="FRCA01000003">
    <property type="protein sequence ID" value="SHL82961.1"/>
    <property type="molecule type" value="Genomic_DNA"/>
</dbReference>
<protein>
    <submittedName>
        <fullName evidence="1 2">Type VI secretion system protein</fullName>
    </submittedName>
</protein>
<accession>A0A1M7DTX3</accession>
<dbReference type="Proteomes" id="UP000184123">
    <property type="component" value="Unassembled WGS sequence"/>
</dbReference>
<dbReference type="Pfam" id="PF06996">
    <property type="entry name" value="T6SS_TssG"/>
    <property type="match status" value="1"/>
</dbReference>
<proteinExistence type="predicted"/>
<evidence type="ECO:0000313" key="1">
    <source>
        <dbReference type="EMBL" id="GEN22979.1"/>
    </source>
</evidence>
<name>A0A1M7DTX3_9GAMM</name>
<dbReference type="AlphaFoldDB" id="A0A1M7DTX3"/>
<dbReference type="InterPro" id="IPR010732">
    <property type="entry name" value="T6SS_TssG-like"/>
</dbReference>
<evidence type="ECO:0000313" key="4">
    <source>
        <dbReference type="Proteomes" id="UP000321726"/>
    </source>
</evidence>
<keyword evidence="4" id="KW-1185">Reference proteome</keyword>
<reference evidence="1 4" key="2">
    <citation type="submission" date="2019-07" db="EMBL/GenBank/DDBJ databases">
        <title>Whole genome shotgun sequence of Halomonas cupida NBRC 102219.</title>
        <authorList>
            <person name="Hosoyama A."/>
            <person name="Uohara A."/>
            <person name="Ohji S."/>
            <person name="Ichikawa N."/>
        </authorList>
    </citation>
    <scope>NUCLEOTIDE SEQUENCE [LARGE SCALE GENOMIC DNA]</scope>
    <source>
        <strain evidence="1 4">NBRC 102219</strain>
    </source>
</reference>
<dbReference type="NCBIfam" id="TIGR03347">
    <property type="entry name" value="VI_chp_1"/>
    <property type="match status" value="1"/>
</dbReference>
<sequence length="359" mass="41261">MAAKNRHSAPGLIDRARAEPYRFGFFQLVRLFRLHYSHLGRLDPESRPHEDPLRFRSKLSLEFPASEISDLNFESDKRLSANDQPLTEIQVTFMGLVGPSGVLPRPYTETLIDRHIQLRDDAGHAFLDLFSHRMTAMFYEAWQKYRFFIEYERRGEADFERQLHALVGLTDHSSALLTRQHREHQPEADLPRDLFSYFAGLLAQRPRNQLNLQSMLEFYLGVPTQVRPFSGRWLDIPERERSRVGVANARLGQSAVAGTRVWDYQSCVRVALGPLSRRDYQRFQPGQPDHIQLVSLTRYYLGAELDFEIELELAAEQVPAARLGGDDGVSLGRIGWLGQRPRTRNGQALFRIPFNGATT</sequence>
<reference evidence="2 3" key="1">
    <citation type="submission" date="2016-11" db="EMBL/GenBank/DDBJ databases">
        <authorList>
            <person name="Jaros S."/>
            <person name="Januszkiewicz K."/>
            <person name="Wedrychowicz H."/>
        </authorList>
    </citation>
    <scope>NUCLEOTIDE SEQUENCE [LARGE SCALE GENOMIC DNA]</scope>
    <source>
        <strain evidence="2 3">DSM 4740</strain>
    </source>
</reference>
<dbReference type="STRING" id="44933.SAMN05660971_01481"/>
<evidence type="ECO:0000313" key="2">
    <source>
        <dbReference type="EMBL" id="SHL82961.1"/>
    </source>
</evidence>